<dbReference type="PROSITE" id="PS51194">
    <property type="entry name" value="HELICASE_CTER"/>
    <property type="match status" value="1"/>
</dbReference>
<keyword evidence="1" id="KW-0378">Hydrolase</keyword>
<proteinExistence type="predicted"/>
<dbReference type="Gene3D" id="3.40.50.10810">
    <property type="entry name" value="Tandem AAA-ATPase domain"/>
    <property type="match status" value="1"/>
</dbReference>
<dbReference type="SMART" id="SM00487">
    <property type="entry name" value="DEXDc"/>
    <property type="match status" value="1"/>
</dbReference>
<dbReference type="GO" id="GO:0016787">
    <property type="term" value="F:hydrolase activity"/>
    <property type="evidence" value="ECO:0007669"/>
    <property type="project" value="UniProtKB-KW"/>
</dbReference>
<feature type="domain" description="Helicase C-terminal" evidence="3">
    <location>
        <begin position="729"/>
        <end position="886"/>
    </location>
</feature>
<dbReference type="GO" id="GO:0004386">
    <property type="term" value="F:helicase activity"/>
    <property type="evidence" value="ECO:0007669"/>
    <property type="project" value="UniProtKB-KW"/>
</dbReference>
<reference evidence="4" key="1">
    <citation type="submission" date="2020-10" db="EMBL/GenBank/DDBJ databases">
        <authorList>
            <person name="Gilroy R."/>
        </authorList>
    </citation>
    <scope>NUCLEOTIDE SEQUENCE</scope>
    <source>
        <strain evidence="4">7293</strain>
    </source>
</reference>
<sequence length="896" mass="101780">MMNQSMKNGIKAVLTRDGRVYLANNGVETTHDYRMASGKERILIREYENLNRADDFYWNGKSTEQSAVLSRFLRHAASMGMLETEDGDSITIRDGLYQLEVKAISDNDTVSMTLSIPGIEGNISSIIDSIALIGNELVEIITDGDSTETLNTLLQERIKRENLPLFLSILLSRFDSLSISYDNYQSIQRKPVMAQPALIFQAIDEYGYLHVLPDSYVEGFQAGVIAEKDIIRAVKVIDEEKTVEIRDIIFTSDPIALFKKMLGRGMKNSVYEENGYFIIDGPFAEDFLTKHFSELLASFTLYHADVLSAYRIRYQRPRVHFSFSSGIDYLEGNGNVEIGGETMALDEFLSSYNKNDGFVLLNDKSKAYIEDSFMRKLKRIVKIKGGHAIISPYDLPYLDSEENFAATGEALESIRTFYKGFNAIKEIPCDTAIKQSELRDYQKDGYRWLKYLHDTSNSGCLADEMGLGKTVQIIALLNKVSAKRKDKPSLLIAPKSLIHNWLSEIEKFGIGIKPYVYYGQTRNSENLNTLSEGLIISSYATIRNDIDKIADKQFDYVILDESQMVKHFNTRTAQAILNLQSEHRLAVSGTPIENDLGELYSLFRFLNPAIFPTLAVFERDYVKPIMNDADKDAEKELKMKISPFILRRMKKDVLRDLPEKTEQTVYVDMAEEHWNFYEKRRADLKEKIDANDDWESSFMVLQALTELRQIAALPEGKMETEVQSAKRDYLREVLPEITANGHKALIFTSFLDTIEKLSEDLTQMGIGYVTMTGATTDRKEIVNSFQTNPSIKVFLMTLKTGGVGLNLTAADYVFIYDPWWNAAAEEQAINRTHRIGQHNPVFCYRLIAKGTIEEKILKLQEMKTELSSSLISSDGNALKMLSEDELTSILDGLDRN</sequence>
<keyword evidence="4" id="KW-0347">Helicase</keyword>
<dbReference type="AlphaFoldDB" id="A0A9D9H610"/>
<dbReference type="Pfam" id="PF00271">
    <property type="entry name" value="Helicase_C"/>
    <property type="match status" value="1"/>
</dbReference>
<reference evidence="4" key="2">
    <citation type="journal article" date="2021" name="PeerJ">
        <title>Extensive microbial diversity within the chicken gut microbiome revealed by metagenomics and culture.</title>
        <authorList>
            <person name="Gilroy R."/>
            <person name="Ravi A."/>
            <person name="Getino M."/>
            <person name="Pursley I."/>
            <person name="Horton D.L."/>
            <person name="Alikhan N.F."/>
            <person name="Baker D."/>
            <person name="Gharbi K."/>
            <person name="Hall N."/>
            <person name="Watson M."/>
            <person name="Adriaenssens E.M."/>
            <person name="Foster-Nyarko E."/>
            <person name="Jarju S."/>
            <person name="Secka A."/>
            <person name="Antonio M."/>
            <person name="Oren A."/>
            <person name="Chaudhuri R.R."/>
            <person name="La Ragione R."/>
            <person name="Hildebrand F."/>
            <person name="Pallen M.J."/>
        </authorList>
    </citation>
    <scope>NUCLEOTIDE SEQUENCE</scope>
    <source>
        <strain evidence="4">7293</strain>
    </source>
</reference>
<accession>A0A9D9H610</accession>
<protein>
    <submittedName>
        <fullName evidence="4">DEAD/DEAH box helicase</fullName>
    </submittedName>
</protein>
<dbReference type="GO" id="GO:0005524">
    <property type="term" value="F:ATP binding"/>
    <property type="evidence" value="ECO:0007669"/>
    <property type="project" value="InterPro"/>
</dbReference>
<feature type="domain" description="Helicase ATP-binding" evidence="2">
    <location>
        <begin position="450"/>
        <end position="609"/>
    </location>
</feature>
<dbReference type="InterPro" id="IPR000330">
    <property type="entry name" value="SNF2_N"/>
</dbReference>
<evidence type="ECO:0000259" key="3">
    <source>
        <dbReference type="PROSITE" id="PS51194"/>
    </source>
</evidence>
<name>A0A9D9H610_9SPIO</name>
<gene>
    <name evidence="4" type="ORF">IAA97_04140</name>
</gene>
<evidence type="ECO:0000313" key="4">
    <source>
        <dbReference type="EMBL" id="MBO8436148.1"/>
    </source>
</evidence>
<comment type="caution">
    <text evidence="4">The sequence shown here is derived from an EMBL/GenBank/DDBJ whole genome shotgun (WGS) entry which is preliminary data.</text>
</comment>
<evidence type="ECO:0000313" key="5">
    <source>
        <dbReference type="Proteomes" id="UP000823615"/>
    </source>
</evidence>
<dbReference type="EMBL" id="JADIMT010000053">
    <property type="protein sequence ID" value="MBO8436148.1"/>
    <property type="molecule type" value="Genomic_DNA"/>
</dbReference>
<dbReference type="SUPFAM" id="SSF52540">
    <property type="entry name" value="P-loop containing nucleoside triphosphate hydrolases"/>
    <property type="match status" value="2"/>
</dbReference>
<dbReference type="Pfam" id="PF00176">
    <property type="entry name" value="SNF2-rel_dom"/>
    <property type="match status" value="1"/>
</dbReference>
<dbReference type="PROSITE" id="PS51192">
    <property type="entry name" value="HELICASE_ATP_BIND_1"/>
    <property type="match status" value="1"/>
</dbReference>
<dbReference type="CDD" id="cd18793">
    <property type="entry name" value="SF2_C_SNF"/>
    <property type="match status" value="1"/>
</dbReference>
<evidence type="ECO:0000256" key="1">
    <source>
        <dbReference type="ARBA" id="ARBA00022801"/>
    </source>
</evidence>
<dbReference type="Proteomes" id="UP000823615">
    <property type="component" value="Unassembled WGS sequence"/>
</dbReference>
<keyword evidence="4" id="KW-0547">Nucleotide-binding</keyword>
<dbReference type="InterPro" id="IPR014001">
    <property type="entry name" value="Helicase_ATP-bd"/>
</dbReference>
<evidence type="ECO:0000259" key="2">
    <source>
        <dbReference type="PROSITE" id="PS51192"/>
    </source>
</evidence>
<dbReference type="InterPro" id="IPR027417">
    <property type="entry name" value="P-loop_NTPase"/>
</dbReference>
<dbReference type="InterPro" id="IPR001650">
    <property type="entry name" value="Helicase_C-like"/>
</dbReference>
<dbReference type="Gene3D" id="3.40.50.300">
    <property type="entry name" value="P-loop containing nucleotide triphosphate hydrolases"/>
    <property type="match status" value="1"/>
</dbReference>
<dbReference type="SMART" id="SM00490">
    <property type="entry name" value="HELICc"/>
    <property type="match status" value="1"/>
</dbReference>
<organism evidence="4 5">
    <name type="scientific">Candidatus Ornithospirochaeta stercoripullorum</name>
    <dbReference type="NCBI Taxonomy" id="2840899"/>
    <lineage>
        <taxon>Bacteria</taxon>
        <taxon>Pseudomonadati</taxon>
        <taxon>Spirochaetota</taxon>
        <taxon>Spirochaetia</taxon>
        <taxon>Spirochaetales</taxon>
        <taxon>Spirochaetaceae</taxon>
        <taxon>Spirochaetaceae incertae sedis</taxon>
        <taxon>Candidatus Ornithospirochaeta</taxon>
    </lineage>
</organism>
<keyword evidence="4" id="KW-0067">ATP-binding</keyword>
<dbReference type="InterPro" id="IPR038718">
    <property type="entry name" value="SNF2-like_sf"/>
</dbReference>
<dbReference type="PANTHER" id="PTHR10799">
    <property type="entry name" value="SNF2/RAD54 HELICASE FAMILY"/>
    <property type="match status" value="1"/>
</dbReference>
<dbReference type="InterPro" id="IPR049730">
    <property type="entry name" value="SNF2/RAD54-like_C"/>
</dbReference>